<proteinExistence type="predicted"/>
<gene>
    <name evidence="2" type="ORF">DRW07_08650</name>
</gene>
<reference evidence="2 3" key="1">
    <citation type="submission" date="2018-11" db="EMBL/GenBank/DDBJ databases">
        <authorList>
            <person name="Ye M.-Q."/>
            <person name="Du Z.-J."/>
        </authorList>
    </citation>
    <scope>NUCLEOTIDE SEQUENCE [LARGE SCALE GENOMIC DNA]</scope>
    <source>
        <strain evidence="2 3">U0105</strain>
    </source>
</reference>
<evidence type="ECO:0000313" key="3">
    <source>
        <dbReference type="Proteomes" id="UP000275281"/>
    </source>
</evidence>
<feature type="transmembrane region" description="Helical" evidence="1">
    <location>
        <begin position="21"/>
        <end position="41"/>
    </location>
</feature>
<dbReference type="RefSeq" id="WP_124027473.1">
    <property type="nucleotide sequence ID" value="NZ_JBHRSN010000015.1"/>
</dbReference>
<evidence type="ECO:0000256" key="1">
    <source>
        <dbReference type="SAM" id="Phobius"/>
    </source>
</evidence>
<keyword evidence="1" id="KW-0812">Transmembrane</keyword>
<feature type="transmembrane region" description="Helical" evidence="1">
    <location>
        <begin position="47"/>
        <end position="68"/>
    </location>
</feature>
<dbReference type="AlphaFoldDB" id="A0A3N5Y369"/>
<accession>A0A3N5Y369</accession>
<comment type="caution">
    <text evidence="2">The sequence shown here is derived from an EMBL/GenBank/DDBJ whole genome shotgun (WGS) entry which is preliminary data.</text>
</comment>
<evidence type="ECO:0008006" key="4">
    <source>
        <dbReference type="Google" id="ProtNLM"/>
    </source>
</evidence>
<organism evidence="2 3">
    <name type="scientific">Alteromonas sediminis</name>
    <dbReference type="NCBI Taxonomy" id="2259342"/>
    <lineage>
        <taxon>Bacteria</taxon>
        <taxon>Pseudomonadati</taxon>
        <taxon>Pseudomonadota</taxon>
        <taxon>Gammaproteobacteria</taxon>
        <taxon>Alteromonadales</taxon>
        <taxon>Alteromonadaceae</taxon>
        <taxon>Alteromonas/Salinimonas group</taxon>
        <taxon>Alteromonas</taxon>
    </lineage>
</organism>
<keyword evidence="1" id="KW-0472">Membrane</keyword>
<dbReference type="OrthoDB" id="9790341at2"/>
<name>A0A3N5Y369_9ALTE</name>
<protein>
    <recommendedName>
        <fullName evidence="4">SxtJ</fullName>
    </recommendedName>
</protein>
<keyword evidence="3" id="KW-1185">Reference proteome</keyword>
<feature type="transmembrane region" description="Helical" evidence="1">
    <location>
        <begin position="88"/>
        <end position="108"/>
    </location>
</feature>
<evidence type="ECO:0000313" key="2">
    <source>
        <dbReference type="EMBL" id="RPJ67573.1"/>
    </source>
</evidence>
<sequence>MAGDLWLPTADASDTKAMRDFSRGFSLLLCLFFLGIIPWLFDTAIPYWPIVASAVLLIGGQFFPLSIYPVYRLWMVIASLLAWVNTRFIMLIAFYVLIFPIGIALQLMNKLQYKHVKWPISEGQHSYWVKREQSPNEKNLKEPF</sequence>
<dbReference type="EMBL" id="RPOK01000002">
    <property type="protein sequence ID" value="RPJ67573.1"/>
    <property type="molecule type" value="Genomic_DNA"/>
</dbReference>
<keyword evidence="1" id="KW-1133">Transmembrane helix</keyword>
<dbReference type="Proteomes" id="UP000275281">
    <property type="component" value="Unassembled WGS sequence"/>
</dbReference>